<proteinExistence type="predicted"/>
<name>A0AAV4T6R2_9ARAC</name>
<accession>A0AAV4T6R2</accession>
<comment type="caution">
    <text evidence="1">The sequence shown here is derived from an EMBL/GenBank/DDBJ whole genome shotgun (WGS) entry which is preliminary data.</text>
</comment>
<dbReference type="EMBL" id="BPLQ01009016">
    <property type="protein sequence ID" value="GIY40884.1"/>
    <property type="molecule type" value="Genomic_DNA"/>
</dbReference>
<reference evidence="1 2" key="1">
    <citation type="submission" date="2021-06" db="EMBL/GenBank/DDBJ databases">
        <title>Caerostris darwini draft genome.</title>
        <authorList>
            <person name="Kono N."/>
            <person name="Arakawa K."/>
        </authorList>
    </citation>
    <scope>NUCLEOTIDE SEQUENCE [LARGE SCALE GENOMIC DNA]</scope>
</reference>
<organism evidence="1 2">
    <name type="scientific">Caerostris darwini</name>
    <dbReference type="NCBI Taxonomy" id="1538125"/>
    <lineage>
        <taxon>Eukaryota</taxon>
        <taxon>Metazoa</taxon>
        <taxon>Ecdysozoa</taxon>
        <taxon>Arthropoda</taxon>
        <taxon>Chelicerata</taxon>
        <taxon>Arachnida</taxon>
        <taxon>Araneae</taxon>
        <taxon>Araneomorphae</taxon>
        <taxon>Entelegynae</taxon>
        <taxon>Araneoidea</taxon>
        <taxon>Araneidae</taxon>
        <taxon>Caerostris</taxon>
    </lineage>
</organism>
<gene>
    <name evidence="1" type="ORF">CDAR_378421</name>
</gene>
<evidence type="ECO:0000313" key="2">
    <source>
        <dbReference type="Proteomes" id="UP001054837"/>
    </source>
</evidence>
<dbReference type="AlphaFoldDB" id="A0AAV4T6R2"/>
<dbReference type="Proteomes" id="UP001054837">
    <property type="component" value="Unassembled WGS sequence"/>
</dbReference>
<keyword evidence="2" id="KW-1185">Reference proteome</keyword>
<evidence type="ECO:0000313" key="1">
    <source>
        <dbReference type="EMBL" id="GIY40884.1"/>
    </source>
</evidence>
<protein>
    <submittedName>
        <fullName evidence="1">Uncharacterized protein</fullName>
    </submittedName>
</protein>
<sequence>MVSKWFELTQLGSPSELESKDSIFIQEKGIASSRSLSRLPAGRKNEDASSKYERKTQCDAIDVNLELFKRREKLPHHAYWLSGDCGKGWWKFPLLSGKERSGQWERCCGVERLMLI</sequence>